<evidence type="ECO:0000313" key="3">
    <source>
        <dbReference type="Proteomes" id="UP000825729"/>
    </source>
</evidence>
<feature type="compositionally biased region" description="Polar residues" evidence="1">
    <location>
        <begin position="66"/>
        <end position="77"/>
    </location>
</feature>
<proteinExistence type="predicted"/>
<name>A0AAV7FBB7_ARIFI</name>
<comment type="caution">
    <text evidence="2">The sequence shown here is derived from an EMBL/GenBank/DDBJ whole genome shotgun (WGS) entry which is preliminary data.</text>
</comment>
<dbReference type="EMBL" id="JAINDJ010000002">
    <property type="protein sequence ID" value="KAG9458408.1"/>
    <property type="molecule type" value="Genomic_DNA"/>
</dbReference>
<feature type="compositionally biased region" description="Basic and acidic residues" evidence="1">
    <location>
        <begin position="119"/>
        <end position="139"/>
    </location>
</feature>
<protein>
    <submittedName>
        <fullName evidence="2">Uncharacterized protein</fullName>
    </submittedName>
</protein>
<gene>
    <name evidence="2" type="ORF">H6P81_002916</name>
</gene>
<organism evidence="2 3">
    <name type="scientific">Aristolochia fimbriata</name>
    <name type="common">White veined hardy Dutchman's pipe vine</name>
    <dbReference type="NCBI Taxonomy" id="158543"/>
    <lineage>
        <taxon>Eukaryota</taxon>
        <taxon>Viridiplantae</taxon>
        <taxon>Streptophyta</taxon>
        <taxon>Embryophyta</taxon>
        <taxon>Tracheophyta</taxon>
        <taxon>Spermatophyta</taxon>
        <taxon>Magnoliopsida</taxon>
        <taxon>Magnoliidae</taxon>
        <taxon>Piperales</taxon>
        <taxon>Aristolochiaceae</taxon>
        <taxon>Aristolochia</taxon>
    </lineage>
</organism>
<feature type="compositionally biased region" description="Basic and acidic residues" evidence="1">
    <location>
        <begin position="10"/>
        <end position="19"/>
    </location>
</feature>
<keyword evidence="3" id="KW-1185">Reference proteome</keyword>
<evidence type="ECO:0000313" key="2">
    <source>
        <dbReference type="EMBL" id="KAG9458408.1"/>
    </source>
</evidence>
<feature type="region of interest" description="Disordered" evidence="1">
    <location>
        <begin position="60"/>
        <end position="169"/>
    </location>
</feature>
<evidence type="ECO:0000256" key="1">
    <source>
        <dbReference type="SAM" id="MobiDB-lite"/>
    </source>
</evidence>
<dbReference type="Proteomes" id="UP000825729">
    <property type="component" value="Unassembled WGS sequence"/>
</dbReference>
<dbReference type="AlphaFoldDB" id="A0AAV7FBB7"/>
<feature type="region of interest" description="Disordered" evidence="1">
    <location>
        <begin position="1"/>
        <end position="48"/>
    </location>
</feature>
<accession>A0AAV7FBB7</accession>
<sequence length="243" mass="27926">MRMTPLHQRHTNEPQKDAKALPVRQPSRTHHKALCHPVAKPDSTPKRQAVVDQLTGLVRSLETETDSPSNRQTVYTPNSPPKRQVLHCPGTEPGSASDSRRSPPEEVATQRKSHTNKITTEHKDQESPKSSRQEEEERIIRRKPNARTEFAHPKIFANPPHTEEEEEIRKKNVTTTKEKPRLVIIKKRNRDNLQEKTSLTERQITKSPLRCQIGKLPPRCQISKLTPRYQITKSQNLIRNVGD</sequence>
<reference evidence="2 3" key="1">
    <citation type="submission" date="2021-07" db="EMBL/GenBank/DDBJ databases">
        <title>The Aristolochia fimbriata genome: insights into angiosperm evolution, floral development and chemical biosynthesis.</title>
        <authorList>
            <person name="Jiao Y."/>
        </authorList>
    </citation>
    <scope>NUCLEOTIDE SEQUENCE [LARGE SCALE GENOMIC DNA]</scope>
    <source>
        <strain evidence="2">IBCAS-2021</strain>
        <tissue evidence="2">Leaf</tissue>
    </source>
</reference>